<reference evidence="2 3" key="1">
    <citation type="submission" date="2018-06" db="EMBL/GenBank/DDBJ databases">
        <authorList>
            <consortium name="Pathogen Informatics"/>
            <person name="Doyle S."/>
        </authorList>
    </citation>
    <scope>NUCLEOTIDE SEQUENCE [LARGE SCALE GENOMIC DNA]</scope>
    <source>
        <strain evidence="2 3">NCTC13292</strain>
    </source>
</reference>
<protein>
    <submittedName>
        <fullName evidence="2">Uncharacterized protein</fullName>
    </submittedName>
</protein>
<dbReference type="EMBL" id="UGOA01000001">
    <property type="protein sequence ID" value="STX40719.1"/>
    <property type="molecule type" value="Genomic_DNA"/>
</dbReference>
<organism evidence="2 3">
    <name type="scientific">Legionella donaldsonii</name>
    <dbReference type="NCBI Taxonomy" id="45060"/>
    <lineage>
        <taxon>Bacteria</taxon>
        <taxon>Pseudomonadati</taxon>
        <taxon>Pseudomonadota</taxon>
        <taxon>Gammaproteobacteria</taxon>
        <taxon>Legionellales</taxon>
        <taxon>Legionellaceae</taxon>
        <taxon>Legionella</taxon>
    </lineage>
</organism>
<feature type="region of interest" description="Disordered" evidence="1">
    <location>
        <begin position="137"/>
        <end position="157"/>
    </location>
</feature>
<dbReference type="Proteomes" id="UP000254677">
    <property type="component" value="Unassembled WGS sequence"/>
</dbReference>
<dbReference type="RefSeq" id="WP_115220306.1">
    <property type="nucleotide sequence ID" value="NZ_CAXYJE010000005.1"/>
</dbReference>
<gene>
    <name evidence="2" type="ORF">NCTC13292_00456</name>
</gene>
<name>A0A378IZN9_9GAMM</name>
<accession>A0A378IZN9</accession>
<sequence length="157" mass="17789">MKFVIEKVELIRGEKPTVMISWSSGTTDFYPWHSYPALPDLTGFKPWYYRNTPGLTLFRAPATTPLSEIRMHNIRHYQRDPEQAPIFDLAHRLEKAADEIEDLSRQHCLYPVKQKQVVTTKAPVAIAKSAVAGKIPATEHTTEDNQDVATPSFPALT</sequence>
<evidence type="ECO:0000313" key="3">
    <source>
        <dbReference type="Proteomes" id="UP000254677"/>
    </source>
</evidence>
<proteinExistence type="predicted"/>
<keyword evidence="3" id="KW-1185">Reference proteome</keyword>
<evidence type="ECO:0000313" key="2">
    <source>
        <dbReference type="EMBL" id="STX40719.1"/>
    </source>
</evidence>
<evidence type="ECO:0000256" key="1">
    <source>
        <dbReference type="SAM" id="MobiDB-lite"/>
    </source>
</evidence>
<dbReference type="AlphaFoldDB" id="A0A378IZN9"/>
<dbReference type="OrthoDB" id="5638855at2"/>